<dbReference type="InterPro" id="IPR000719">
    <property type="entry name" value="Prot_kinase_dom"/>
</dbReference>
<dbReference type="Proteomes" id="UP000008068">
    <property type="component" value="Unassembled WGS sequence"/>
</dbReference>
<feature type="region of interest" description="Disordered" evidence="1">
    <location>
        <begin position="1"/>
        <end position="36"/>
    </location>
</feature>
<dbReference type="GO" id="GO:0005524">
    <property type="term" value="F:ATP binding"/>
    <property type="evidence" value="ECO:0007669"/>
    <property type="project" value="InterPro"/>
</dbReference>
<dbReference type="InParanoid" id="G0NFK1"/>
<dbReference type="eggNOG" id="KOG1164">
    <property type="taxonomic scope" value="Eukaryota"/>
</dbReference>
<dbReference type="GO" id="GO:0004672">
    <property type="term" value="F:protein kinase activity"/>
    <property type="evidence" value="ECO:0007669"/>
    <property type="project" value="InterPro"/>
</dbReference>
<evidence type="ECO:0000313" key="3">
    <source>
        <dbReference type="EMBL" id="EGT59604.1"/>
    </source>
</evidence>
<dbReference type="FunFam" id="1.10.510.10:FF:000855">
    <property type="entry name" value="Protein kinase"/>
    <property type="match status" value="1"/>
</dbReference>
<dbReference type="OMA" id="NAEFEWD"/>
<dbReference type="PROSITE" id="PS50011">
    <property type="entry name" value="PROTEIN_KINASE_DOM"/>
    <property type="match status" value="1"/>
</dbReference>
<dbReference type="Pfam" id="PF00069">
    <property type="entry name" value="Pkinase"/>
    <property type="match status" value="1"/>
</dbReference>
<dbReference type="EMBL" id="GL379876">
    <property type="protein sequence ID" value="EGT59604.1"/>
    <property type="molecule type" value="Genomic_DNA"/>
</dbReference>
<dbReference type="FunCoup" id="G0NFK1">
    <property type="interactions" value="177"/>
</dbReference>
<proteinExistence type="predicted"/>
<dbReference type="PANTHER" id="PTHR11909">
    <property type="entry name" value="CASEIN KINASE-RELATED"/>
    <property type="match status" value="1"/>
</dbReference>
<dbReference type="STRING" id="135651.G0NFK1"/>
<dbReference type="HOGENOM" id="CLU_019279_2_5_1"/>
<gene>
    <name evidence="3" type="ORF">CAEBREN_09725</name>
</gene>
<dbReference type="AlphaFoldDB" id="G0NFK1"/>
<dbReference type="SUPFAM" id="SSF56112">
    <property type="entry name" value="Protein kinase-like (PK-like)"/>
    <property type="match status" value="1"/>
</dbReference>
<feature type="domain" description="Protein kinase" evidence="2">
    <location>
        <begin position="56"/>
        <end position="335"/>
    </location>
</feature>
<evidence type="ECO:0000313" key="4">
    <source>
        <dbReference type="Proteomes" id="UP000008068"/>
    </source>
</evidence>
<evidence type="ECO:0000259" key="2">
    <source>
        <dbReference type="PROSITE" id="PS50011"/>
    </source>
</evidence>
<dbReference type="OrthoDB" id="5979581at2759"/>
<protein>
    <recommendedName>
        <fullName evidence="2">Protein kinase domain-containing protein</fullName>
    </recommendedName>
</protein>
<evidence type="ECO:0000256" key="1">
    <source>
        <dbReference type="SAM" id="MobiDB-lite"/>
    </source>
</evidence>
<dbReference type="Gene3D" id="1.10.510.10">
    <property type="entry name" value="Transferase(Phosphotransferase) domain 1"/>
    <property type="match status" value="1"/>
</dbReference>
<dbReference type="SMART" id="SM00220">
    <property type="entry name" value="S_TKc"/>
    <property type="match status" value="1"/>
</dbReference>
<organism evidence="4">
    <name type="scientific">Caenorhabditis brenneri</name>
    <name type="common">Nematode worm</name>
    <dbReference type="NCBI Taxonomy" id="135651"/>
    <lineage>
        <taxon>Eukaryota</taxon>
        <taxon>Metazoa</taxon>
        <taxon>Ecdysozoa</taxon>
        <taxon>Nematoda</taxon>
        <taxon>Chromadorea</taxon>
        <taxon>Rhabditida</taxon>
        <taxon>Rhabditina</taxon>
        <taxon>Rhabditomorpha</taxon>
        <taxon>Rhabditoidea</taxon>
        <taxon>Rhabditidae</taxon>
        <taxon>Peloderinae</taxon>
        <taxon>Caenorhabditis</taxon>
    </lineage>
</organism>
<sequence>MNRNRNVNKANGHHHHHNQKGAPGAGGGAQKPSELRGKNAPAYIEKDTLLGRNENVLVEKMIAGGGFGQVYRARNLDTQEEVAVKVERASTNDSQRMILESKVLDDMLGTKHFPIVYYIGPHSTYNYIVMQMLGKNLGDIRKLMPSKRISITSTVRIGIQIVEALSLLHTKGWLHRDLKPTNCCLGLDEKRKTVYLVDFGMSRKFRNDDGSIRESRHYCGFRGTTRYCSYRMHDRREQGPVDDLWCLYYSMAELIEGFLPWRDMESVDEMAQTKKILKHEMIFPSMPSRFASFDRNLRRLKQTSTPDYVKFQSILASCVKYVDDNAEFEWDVLEV</sequence>
<keyword evidence="4" id="KW-1185">Reference proteome</keyword>
<dbReference type="InterPro" id="IPR050235">
    <property type="entry name" value="CK1_Ser-Thr_kinase"/>
</dbReference>
<dbReference type="InterPro" id="IPR011009">
    <property type="entry name" value="Kinase-like_dom_sf"/>
</dbReference>
<reference evidence="4" key="1">
    <citation type="submission" date="2011-07" db="EMBL/GenBank/DDBJ databases">
        <authorList>
            <consortium name="Caenorhabditis brenneri Sequencing and Analysis Consortium"/>
            <person name="Wilson R.K."/>
        </authorList>
    </citation>
    <scope>NUCLEOTIDE SEQUENCE [LARGE SCALE GENOMIC DNA]</scope>
    <source>
        <strain evidence="4">PB2801</strain>
    </source>
</reference>
<name>G0NFK1_CAEBE</name>
<accession>G0NFK1</accession>